<dbReference type="PANTHER" id="PTHR43071">
    <property type="entry name" value="2-AMINO-4-HYDROXY-6-HYDROXYMETHYLDIHYDROPTERIDINE PYROPHOSPHOKINASE"/>
    <property type="match status" value="1"/>
</dbReference>
<evidence type="ECO:0000313" key="10">
    <source>
        <dbReference type="EMBL" id="KLL10517.1"/>
    </source>
</evidence>
<evidence type="ECO:0000256" key="3">
    <source>
        <dbReference type="ARBA" id="ARBA00013253"/>
    </source>
</evidence>
<comment type="caution">
    <text evidence="10">The sequence shown here is derived from an EMBL/GenBank/DDBJ whole genome shotgun (WGS) entry which is preliminary data.</text>
</comment>
<evidence type="ECO:0000256" key="8">
    <source>
        <dbReference type="ARBA" id="ARBA00022909"/>
    </source>
</evidence>
<evidence type="ECO:0000256" key="2">
    <source>
        <dbReference type="ARBA" id="ARBA00005051"/>
    </source>
</evidence>
<evidence type="ECO:0000256" key="4">
    <source>
        <dbReference type="ARBA" id="ARBA00022679"/>
    </source>
</evidence>
<keyword evidence="8" id="KW-0289">Folate biosynthesis</keyword>
<dbReference type="EMBL" id="JWIO01000031">
    <property type="protein sequence ID" value="KLL10517.1"/>
    <property type="molecule type" value="Genomic_DNA"/>
</dbReference>
<dbReference type="PROSITE" id="PS00794">
    <property type="entry name" value="HPPK"/>
    <property type="match status" value="1"/>
</dbReference>
<evidence type="ECO:0000256" key="1">
    <source>
        <dbReference type="ARBA" id="ARBA00000198"/>
    </source>
</evidence>
<feature type="domain" description="7,8-dihydro-6-hydroxymethylpterin-pyrophosphokinase" evidence="9">
    <location>
        <begin position="77"/>
        <end position="88"/>
    </location>
</feature>
<dbReference type="InterPro" id="IPR000550">
    <property type="entry name" value="Hppk"/>
</dbReference>
<organism evidence="10 11">
    <name type="scientific">Protofrankia coriariae</name>
    <dbReference type="NCBI Taxonomy" id="1562887"/>
    <lineage>
        <taxon>Bacteria</taxon>
        <taxon>Bacillati</taxon>
        <taxon>Actinomycetota</taxon>
        <taxon>Actinomycetes</taxon>
        <taxon>Frankiales</taxon>
        <taxon>Frankiaceae</taxon>
        <taxon>Protofrankia</taxon>
    </lineage>
</organism>
<evidence type="ECO:0000256" key="7">
    <source>
        <dbReference type="ARBA" id="ARBA00022840"/>
    </source>
</evidence>
<dbReference type="InterPro" id="IPR035907">
    <property type="entry name" value="Hppk_sf"/>
</dbReference>
<sequence>MLALGSNLGDRLAQLRAATRLLGSVAVSPVYETAPVGGPDQDDYLNAVVLVPAAPPRDLLAAARSAERAAHRARTVRWGPRTLDVDVIACGDLVSDDPDILIPHPRAHLRAFVCVPWLDVDPDAALPGHGRVEELVAALDTSGVRRTPWSLSG</sequence>
<dbReference type="Gene3D" id="3.30.70.560">
    <property type="entry name" value="7,8-Dihydro-6-hydroxymethylpterin-pyrophosphokinase HPPK"/>
    <property type="match status" value="1"/>
</dbReference>
<comment type="pathway">
    <text evidence="2">Cofactor biosynthesis; tetrahydrofolate biosynthesis; 2-amino-4-hydroxy-6-hydroxymethyl-7,8-dihydropteridine diphosphate from 7,8-dihydroneopterin triphosphate: step 4/4.</text>
</comment>
<dbReference type="SUPFAM" id="SSF55083">
    <property type="entry name" value="6-hydroxymethyl-7,8-dihydropterin pyrophosphokinase, HPPK"/>
    <property type="match status" value="1"/>
</dbReference>
<dbReference type="RefSeq" id="WP_013871806.1">
    <property type="nucleotide sequence ID" value="NZ_JWIO01000031.1"/>
</dbReference>
<keyword evidence="5" id="KW-0547">Nucleotide-binding</keyword>
<dbReference type="Pfam" id="PF01288">
    <property type="entry name" value="HPPK"/>
    <property type="match status" value="1"/>
</dbReference>
<evidence type="ECO:0000259" key="9">
    <source>
        <dbReference type="PROSITE" id="PS00794"/>
    </source>
</evidence>
<dbReference type="CDD" id="cd00483">
    <property type="entry name" value="HPPK"/>
    <property type="match status" value="1"/>
</dbReference>
<keyword evidence="6" id="KW-0418">Kinase</keyword>
<name>A0ABR5F1C2_9ACTN</name>
<gene>
    <name evidence="10" type="ORF">FrCorBMG51_17660</name>
</gene>
<dbReference type="Proteomes" id="UP000035425">
    <property type="component" value="Unassembled WGS sequence"/>
</dbReference>
<dbReference type="NCBIfam" id="TIGR01498">
    <property type="entry name" value="folK"/>
    <property type="match status" value="1"/>
</dbReference>
<dbReference type="PANTHER" id="PTHR43071:SF1">
    <property type="entry name" value="2-AMINO-4-HYDROXY-6-HYDROXYMETHYLDIHYDROPTERIDINE PYROPHOSPHOKINASE"/>
    <property type="match status" value="1"/>
</dbReference>
<dbReference type="EC" id="2.7.6.3" evidence="3"/>
<keyword evidence="11" id="KW-1185">Reference proteome</keyword>
<accession>A0ABR5F1C2</accession>
<evidence type="ECO:0000313" key="11">
    <source>
        <dbReference type="Proteomes" id="UP000035425"/>
    </source>
</evidence>
<evidence type="ECO:0000256" key="6">
    <source>
        <dbReference type="ARBA" id="ARBA00022777"/>
    </source>
</evidence>
<keyword evidence="4" id="KW-0808">Transferase</keyword>
<keyword evidence="7" id="KW-0067">ATP-binding</keyword>
<reference evidence="10 11" key="1">
    <citation type="submission" date="2014-12" db="EMBL/GenBank/DDBJ databases">
        <title>Frankia sp. BMG5.1 draft genome.</title>
        <authorList>
            <person name="Gtari M."/>
            <person name="Ghodhbane-Gtari F."/>
            <person name="Nouioui I."/>
            <person name="Ktari A."/>
            <person name="Hezbri K."/>
            <person name="Mimouni W."/>
            <person name="Sbissi I."/>
            <person name="Ayari A."/>
            <person name="Yamanaka T."/>
            <person name="Normand P."/>
            <person name="Tisa L.S."/>
            <person name="Boudabous A."/>
        </authorList>
    </citation>
    <scope>NUCLEOTIDE SEQUENCE [LARGE SCALE GENOMIC DNA]</scope>
    <source>
        <strain evidence="10 11">BMG5.1</strain>
    </source>
</reference>
<protein>
    <recommendedName>
        <fullName evidence="3">2-amino-4-hydroxy-6-hydroxymethyldihydropteridine diphosphokinase</fullName>
        <ecNumber evidence="3">2.7.6.3</ecNumber>
    </recommendedName>
</protein>
<comment type="catalytic activity">
    <reaction evidence="1">
        <text>6-hydroxymethyl-7,8-dihydropterin + ATP = (7,8-dihydropterin-6-yl)methyl diphosphate + AMP + H(+)</text>
        <dbReference type="Rhea" id="RHEA:11412"/>
        <dbReference type="ChEBI" id="CHEBI:15378"/>
        <dbReference type="ChEBI" id="CHEBI:30616"/>
        <dbReference type="ChEBI" id="CHEBI:44841"/>
        <dbReference type="ChEBI" id="CHEBI:72950"/>
        <dbReference type="ChEBI" id="CHEBI:456215"/>
        <dbReference type="EC" id="2.7.6.3"/>
    </reaction>
</comment>
<proteinExistence type="predicted"/>
<evidence type="ECO:0000256" key="5">
    <source>
        <dbReference type="ARBA" id="ARBA00022741"/>
    </source>
</evidence>